<dbReference type="RefSeq" id="XP_022479597.1">
    <property type="nucleotide sequence ID" value="XM_022613803.1"/>
</dbReference>
<organism evidence="15 16">
    <name type="scientific">Colletotrichum orchidophilum</name>
    <dbReference type="NCBI Taxonomy" id="1209926"/>
    <lineage>
        <taxon>Eukaryota</taxon>
        <taxon>Fungi</taxon>
        <taxon>Dikarya</taxon>
        <taxon>Ascomycota</taxon>
        <taxon>Pezizomycotina</taxon>
        <taxon>Sordariomycetes</taxon>
        <taxon>Hypocreomycetidae</taxon>
        <taxon>Glomerellales</taxon>
        <taxon>Glomerellaceae</taxon>
        <taxon>Colletotrichum</taxon>
    </lineage>
</organism>
<feature type="domain" description="Jacalin-type lectin" evidence="14">
    <location>
        <begin position="280"/>
        <end position="412"/>
    </location>
</feature>
<evidence type="ECO:0000256" key="10">
    <source>
        <dbReference type="ARBA" id="ARBA00034045"/>
    </source>
</evidence>
<dbReference type="InterPro" id="IPR029058">
    <property type="entry name" value="AB_hydrolase_fold"/>
</dbReference>
<comment type="catalytic activity">
    <reaction evidence="10">
        <text>cutin + H2O = cutin monomers.</text>
        <dbReference type="EC" id="3.1.1.74"/>
    </reaction>
</comment>
<dbReference type="InterPro" id="IPR011150">
    <property type="entry name" value="Cutinase_monf"/>
</dbReference>
<reference evidence="15 16" key="1">
    <citation type="submission" date="2016-09" db="EMBL/GenBank/DDBJ databases">
        <authorList>
            <person name="Capua I."/>
            <person name="De Benedictis P."/>
            <person name="Joannis T."/>
            <person name="Lombin L.H."/>
            <person name="Cattoli G."/>
        </authorList>
    </citation>
    <scope>NUCLEOTIDE SEQUENCE [LARGE SCALE GENOMIC DNA]</scope>
    <source>
        <strain evidence="15 16">IMI 309357</strain>
    </source>
</reference>
<sequence>MKRSTAVILALQYLLTLGLARVILQSDHAEEGGQPAHALKARKQVSSDDGVVENEARDGACKDIMFFFIRGSTQNSNMGRQPGPQLATYLRSALKPDKIAVQGIEYAATLQGNLCLSSGLCPGDETAKAASQIKDYMDKCEKSDVIVGGYSQGAAVLSKVISGRLEPNYKQRIVAAVTFGSTVQKQNKKKIPGLAPEKVRMFCNDDDPVCRNGFTIGAVMSGHRDYRKAAKAAAEFFVQKLAADNNWPKVPVISDIDLSQFTDVGFTFGQIYRGAPAGTSTPFNDATKLALLDSVGVVSIFGRGAARVDALGVKMDGLKVPQEHGGGGGDYKELRLGEGEYWVKAEMCNGQKKGKDRVGYFRATTNLSRYLEIGTKTKDRCTIYVPGDGHSFVGMHGESGEEVDSVGFIEYPQRDETTR</sequence>
<accession>A0A1G4BMB9</accession>
<proteinExistence type="inferred from homology"/>
<keyword evidence="4" id="KW-0719">Serine esterase</keyword>
<gene>
    <name evidence="15" type="ORF">CORC01_02152</name>
</gene>
<feature type="disulfide bond" evidence="12">
    <location>
        <begin position="203"/>
        <end position="210"/>
    </location>
</feature>
<keyword evidence="5" id="KW-0964">Secreted</keyword>
<dbReference type="PRINTS" id="PR00129">
    <property type="entry name" value="CUTINASE"/>
</dbReference>
<evidence type="ECO:0000256" key="9">
    <source>
        <dbReference type="ARBA" id="ARBA00023157"/>
    </source>
</evidence>
<evidence type="ECO:0000256" key="6">
    <source>
        <dbReference type="ARBA" id="ARBA00022729"/>
    </source>
</evidence>
<evidence type="ECO:0000313" key="15">
    <source>
        <dbReference type="EMBL" id="OHF02457.1"/>
    </source>
</evidence>
<protein>
    <recommendedName>
        <fullName evidence="3">cutinase</fullName>
        <ecNumber evidence="3">3.1.1.74</ecNumber>
    </recommendedName>
</protein>
<evidence type="ECO:0000259" key="14">
    <source>
        <dbReference type="SMART" id="SM00915"/>
    </source>
</evidence>
<name>A0A1G4BMB9_9PEZI</name>
<feature type="active site" evidence="11">
    <location>
        <position position="207"/>
    </location>
</feature>
<dbReference type="GO" id="GO:0016052">
    <property type="term" value="P:carbohydrate catabolic process"/>
    <property type="evidence" value="ECO:0007669"/>
    <property type="project" value="TreeGrafter"/>
</dbReference>
<keyword evidence="8" id="KW-0843">Virulence</keyword>
<evidence type="ECO:0000256" key="2">
    <source>
        <dbReference type="ARBA" id="ARBA00007534"/>
    </source>
</evidence>
<keyword evidence="9 12" id="KW-1015">Disulfide bond</keyword>
<dbReference type="GO" id="GO:0050525">
    <property type="term" value="F:cutinase activity"/>
    <property type="evidence" value="ECO:0007669"/>
    <property type="project" value="UniProtKB-EC"/>
</dbReference>
<evidence type="ECO:0000256" key="12">
    <source>
        <dbReference type="PIRSR" id="PIRSR611150-2"/>
    </source>
</evidence>
<dbReference type="Proteomes" id="UP000176998">
    <property type="component" value="Unassembled WGS sequence"/>
</dbReference>
<dbReference type="SUPFAM" id="SSF51101">
    <property type="entry name" value="Mannose-binding lectins"/>
    <property type="match status" value="1"/>
</dbReference>
<evidence type="ECO:0000256" key="8">
    <source>
        <dbReference type="ARBA" id="ARBA00023026"/>
    </source>
</evidence>
<comment type="subcellular location">
    <subcellularLocation>
        <location evidence="1">Secreted</location>
    </subcellularLocation>
</comment>
<feature type="chain" id="PRO_5009603069" description="cutinase" evidence="13">
    <location>
        <begin position="21"/>
        <end position="419"/>
    </location>
</feature>
<evidence type="ECO:0000256" key="13">
    <source>
        <dbReference type="SAM" id="SignalP"/>
    </source>
</evidence>
<dbReference type="Gene3D" id="2.100.10.30">
    <property type="entry name" value="Jacalin-like lectin domain"/>
    <property type="match status" value="1"/>
</dbReference>
<dbReference type="Pfam" id="PF01419">
    <property type="entry name" value="Jacalin"/>
    <property type="match status" value="1"/>
</dbReference>
<comment type="caution">
    <text evidence="15">The sequence shown here is derived from an EMBL/GenBank/DDBJ whole genome shotgun (WGS) entry which is preliminary data.</text>
</comment>
<evidence type="ECO:0000256" key="11">
    <source>
        <dbReference type="PIRSR" id="PIRSR611150-1"/>
    </source>
</evidence>
<feature type="signal peptide" evidence="13">
    <location>
        <begin position="1"/>
        <end position="20"/>
    </location>
</feature>
<dbReference type="SMART" id="SM01110">
    <property type="entry name" value="Cutinase"/>
    <property type="match status" value="1"/>
</dbReference>
<dbReference type="Pfam" id="PF01083">
    <property type="entry name" value="Cutinase"/>
    <property type="match status" value="1"/>
</dbReference>
<dbReference type="SMART" id="SM00915">
    <property type="entry name" value="Jacalin"/>
    <property type="match status" value="1"/>
</dbReference>
<dbReference type="STRING" id="1209926.A0A1G4BMB9"/>
<comment type="similarity">
    <text evidence="2">Belongs to the cutinase family.</text>
</comment>
<dbReference type="AlphaFoldDB" id="A0A1G4BMB9"/>
<feature type="disulfide bond" evidence="12">
    <location>
        <begin position="61"/>
        <end position="140"/>
    </location>
</feature>
<dbReference type="InterPro" id="IPR000675">
    <property type="entry name" value="Cutinase/axe"/>
</dbReference>
<feature type="active site" description="Proton donor/acceptor" evidence="11">
    <location>
        <position position="223"/>
    </location>
</feature>
<dbReference type="EMBL" id="MJBS01000012">
    <property type="protein sequence ID" value="OHF02457.1"/>
    <property type="molecule type" value="Genomic_DNA"/>
</dbReference>
<evidence type="ECO:0000256" key="7">
    <source>
        <dbReference type="ARBA" id="ARBA00022801"/>
    </source>
</evidence>
<keyword evidence="16" id="KW-1185">Reference proteome</keyword>
<dbReference type="PANTHER" id="PTHR48250:SF3">
    <property type="entry name" value="CUTINASE 1-RELATED"/>
    <property type="match status" value="1"/>
</dbReference>
<feature type="active site" description="Nucleophile" evidence="11">
    <location>
        <position position="151"/>
    </location>
</feature>
<evidence type="ECO:0000256" key="3">
    <source>
        <dbReference type="ARBA" id="ARBA00013095"/>
    </source>
</evidence>
<keyword evidence="7" id="KW-0378">Hydrolase</keyword>
<evidence type="ECO:0000256" key="1">
    <source>
        <dbReference type="ARBA" id="ARBA00004613"/>
    </source>
</evidence>
<dbReference type="SUPFAM" id="SSF53474">
    <property type="entry name" value="alpha/beta-Hydrolases"/>
    <property type="match status" value="1"/>
</dbReference>
<dbReference type="GeneID" id="34555313"/>
<keyword evidence="6 13" id="KW-0732">Signal</keyword>
<dbReference type="PANTHER" id="PTHR48250">
    <property type="entry name" value="CUTINASE 2-RELATED"/>
    <property type="match status" value="1"/>
</dbReference>
<evidence type="ECO:0000256" key="4">
    <source>
        <dbReference type="ARBA" id="ARBA00022487"/>
    </source>
</evidence>
<dbReference type="InterPro" id="IPR001229">
    <property type="entry name" value="Jacalin-like_lectin_dom"/>
</dbReference>
<dbReference type="GO" id="GO:0005576">
    <property type="term" value="C:extracellular region"/>
    <property type="evidence" value="ECO:0007669"/>
    <property type="project" value="UniProtKB-SubCell"/>
</dbReference>
<dbReference type="OrthoDB" id="3225429at2759"/>
<dbReference type="EC" id="3.1.1.74" evidence="3"/>
<evidence type="ECO:0000313" key="16">
    <source>
        <dbReference type="Proteomes" id="UP000176998"/>
    </source>
</evidence>
<evidence type="ECO:0000256" key="5">
    <source>
        <dbReference type="ARBA" id="ARBA00022525"/>
    </source>
</evidence>
<dbReference type="InterPro" id="IPR036404">
    <property type="entry name" value="Jacalin-like_lectin_dom_sf"/>
</dbReference>
<dbReference type="Gene3D" id="3.40.50.1820">
    <property type="entry name" value="alpha/beta hydrolase"/>
    <property type="match status" value="1"/>
</dbReference>